<protein>
    <recommendedName>
        <fullName evidence="4">F-box domain-containing protein</fullName>
    </recommendedName>
</protein>
<proteinExistence type="predicted"/>
<feature type="region of interest" description="Disordered" evidence="1">
    <location>
        <begin position="348"/>
        <end position="393"/>
    </location>
</feature>
<evidence type="ECO:0000313" key="2">
    <source>
        <dbReference type="EMBL" id="KAK8855048.1"/>
    </source>
</evidence>
<sequence>MEKVPPEVLSSILRYLDVRTSYHRDTPNPTWPKYVTVCSKWQHQIERFSVNEVLLTRQRIGYVRIIELGIRLPSYDEEARTRLKNPDEKRRNNEVFTRTVEEFFSFFEALSDCAPDNRVLKITAISPSDIWYRPCYDRTRRMRRSYLTKDICEVRFQHSYLELLHAPNWPIGVFSSFQILDQYYRSLRWRLISPIAYCQIASQLQTLTSIDWCLSDREKRDLALRAYLRDSFAGGLELLPDSLEIVKLQYTYPPPNNHDFAPARVSAGIDKLSVALRALCQRVKSADIEASVTSDFFWPSIATCMEPGALEPRQEWPHLQPLSLLAAAADPNGNWLCDRHCKYGAVDAAGVQEEQDEEEKDEEDEEEDEDYLRNGEPGTPADEDRRDNQFRGSPNERLISAWNIGIARAAREMPLLRDLRVIIPGVGPRPYRGGYRVTYAVADRRLKIQSTPVQVMDDALRDAWKEAAMTHGMLDGDVETELIESIQPS</sequence>
<organism evidence="2 3">
    <name type="scientific">Apiospora arundinis</name>
    <dbReference type="NCBI Taxonomy" id="335852"/>
    <lineage>
        <taxon>Eukaryota</taxon>
        <taxon>Fungi</taxon>
        <taxon>Dikarya</taxon>
        <taxon>Ascomycota</taxon>
        <taxon>Pezizomycotina</taxon>
        <taxon>Sordariomycetes</taxon>
        <taxon>Xylariomycetidae</taxon>
        <taxon>Amphisphaeriales</taxon>
        <taxon>Apiosporaceae</taxon>
        <taxon>Apiospora</taxon>
    </lineage>
</organism>
<dbReference type="Proteomes" id="UP001390339">
    <property type="component" value="Unassembled WGS sequence"/>
</dbReference>
<feature type="compositionally biased region" description="Acidic residues" evidence="1">
    <location>
        <begin position="353"/>
        <end position="370"/>
    </location>
</feature>
<name>A0ABR2HYU7_9PEZI</name>
<evidence type="ECO:0008006" key="4">
    <source>
        <dbReference type="Google" id="ProtNLM"/>
    </source>
</evidence>
<gene>
    <name evidence="2" type="ORF">PGQ11_010960</name>
</gene>
<evidence type="ECO:0000313" key="3">
    <source>
        <dbReference type="Proteomes" id="UP001390339"/>
    </source>
</evidence>
<reference evidence="2 3" key="1">
    <citation type="journal article" date="2024" name="IMA Fungus">
        <title>Apiospora arundinis, a panoply of carbohydrate-active enzymes and secondary metabolites.</title>
        <authorList>
            <person name="Sorensen T."/>
            <person name="Petersen C."/>
            <person name="Muurmann A.T."/>
            <person name="Christiansen J.V."/>
            <person name="Brundto M.L."/>
            <person name="Overgaard C.K."/>
            <person name="Boysen A.T."/>
            <person name="Wollenberg R.D."/>
            <person name="Larsen T.O."/>
            <person name="Sorensen J.L."/>
            <person name="Nielsen K.L."/>
            <person name="Sondergaard T.E."/>
        </authorList>
    </citation>
    <scope>NUCLEOTIDE SEQUENCE [LARGE SCALE GENOMIC DNA]</scope>
    <source>
        <strain evidence="2 3">AAU 773</strain>
    </source>
</reference>
<evidence type="ECO:0000256" key="1">
    <source>
        <dbReference type="SAM" id="MobiDB-lite"/>
    </source>
</evidence>
<keyword evidence="3" id="KW-1185">Reference proteome</keyword>
<dbReference type="EMBL" id="JAPCWZ010000007">
    <property type="protein sequence ID" value="KAK8855048.1"/>
    <property type="molecule type" value="Genomic_DNA"/>
</dbReference>
<accession>A0ABR2HYU7</accession>
<comment type="caution">
    <text evidence="2">The sequence shown here is derived from an EMBL/GenBank/DDBJ whole genome shotgun (WGS) entry which is preliminary data.</text>
</comment>